<dbReference type="Gene3D" id="6.10.140.1450">
    <property type="match status" value="1"/>
</dbReference>
<protein>
    <recommendedName>
        <fullName evidence="4 9">DNA-directed RNA polymerase III subunit RPC3</fullName>
        <shortName evidence="9">RNA polymerase III subunit C3</shortName>
    </recommendedName>
</protein>
<dbReference type="SUPFAM" id="SSF46785">
    <property type="entry name" value="Winged helix' DNA-binding domain"/>
    <property type="match status" value="2"/>
</dbReference>
<name>A0A0C2XKI8_AMAMK</name>
<dbReference type="PROSITE" id="PS51344">
    <property type="entry name" value="HTH_TFE_IIE"/>
    <property type="match status" value="1"/>
</dbReference>
<evidence type="ECO:0000256" key="4">
    <source>
        <dbReference type="ARBA" id="ARBA00016689"/>
    </source>
</evidence>
<dbReference type="Pfam" id="PF05645">
    <property type="entry name" value="RNA_pol_Rpc82"/>
    <property type="match status" value="1"/>
</dbReference>
<accession>A0A0C2XKI8</accession>
<dbReference type="OrthoDB" id="272392at2759"/>
<evidence type="ECO:0000313" key="12">
    <source>
        <dbReference type="Proteomes" id="UP000054549"/>
    </source>
</evidence>
<dbReference type="InParanoid" id="A0A0C2XKI8"/>
<dbReference type="InterPro" id="IPR008806">
    <property type="entry name" value="RNA_pol_III_Rpc82_C"/>
</dbReference>
<evidence type="ECO:0000256" key="3">
    <source>
        <dbReference type="ARBA" id="ARBA00011206"/>
    </source>
</evidence>
<evidence type="ECO:0000256" key="5">
    <source>
        <dbReference type="ARBA" id="ARBA00022478"/>
    </source>
</evidence>
<dbReference type="Pfam" id="PF08221">
    <property type="entry name" value="HTH_9"/>
    <property type="match status" value="1"/>
</dbReference>
<dbReference type="Proteomes" id="UP000054549">
    <property type="component" value="Unassembled WGS sequence"/>
</dbReference>
<feature type="domain" description="HTH TFE/IIEalpha-type" evidence="10">
    <location>
        <begin position="357"/>
        <end position="443"/>
    </location>
</feature>
<dbReference type="GO" id="GO:0006351">
    <property type="term" value="P:DNA-templated transcription"/>
    <property type="evidence" value="ECO:0007669"/>
    <property type="project" value="InterPro"/>
</dbReference>
<evidence type="ECO:0000256" key="9">
    <source>
        <dbReference type="RuleBase" id="RU367076"/>
    </source>
</evidence>
<comment type="similarity">
    <text evidence="2 9">Belongs to the RNA polymerase beta chain family.</text>
</comment>
<keyword evidence="12" id="KW-1185">Reference proteome</keyword>
<evidence type="ECO:0000256" key="7">
    <source>
        <dbReference type="ARBA" id="ARBA00023242"/>
    </source>
</evidence>
<dbReference type="InterPro" id="IPR039748">
    <property type="entry name" value="RPC3"/>
</dbReference>
<evidence type="ECO:0000259" key="10">
    <source>
        <dbReference type="PROSITE" id="PS51344"/>
    </source>
</evidence>
<comment type="subcellular location">
    <subcellularLocation>
        <location evidence="1 9">Nucleus</location>
    </subcellularLocation>
</comment>
<dbReference type="HOGENOM" id="CLU_023294_2_0_1"/>
<dbReference type="PANTHER" id="PTHR12949">
    <property type="entry name" value="RNA POLYMERASE III DNA DIRECTED -RELATED"/>
    <property type="match status" value="1"/>
</dbReference>
<organism evidence="11 12">
    <name type="scientific">Amanita muscaria (strain Koide BX008)</name>
    <dbReference type="NCBI Taxonomy" id="946122"/>
    <lineage>
        <taxon>Eukaryota</taxon>
        <taxon>Fungi</taxon>
        <taxon>Dikarya</taxon>
        <taxon>Basidiomycota</taxon>
        <taxon>Agaricomycotina</taxon>
        <taxon>Agaricomycetes</taxon>
        <taxon>Agaricomycetidae</taxon>
        <taxon>Agaricales</taxon>
        <taxon>Pluteineae</taxon>
        <taxon>Amanitaceae</taxon>
        <taxon>Amanita</taxon>
    </lineage>
</organism>
<dbReference type="InterPro" id="IPR017919">
    <property type="entry name" value="TFIIE/TFIIEa_HTH"/>
</dbReference>
<gene>
    <name evidence="11" type="ORF">M378DRAFT_184003</name>
</gene>
<sequence>MVDVHTCRLCVQIIHAQFGPLTAAIVSILLTRGRLSFGQLVRFSSLKPSTIRGSILVLVQHNIIWHTRSEEEGEVVEINVEECLMRLRFGRFVWLTEQIFGQAAAEIVQVILDNGKLRPPDILASLSVHSSKSATVYRQALYKLVSGAYLKPSTVLWHISPRDKQIKYEAEERAKVPGFPTAKALREAREVAAARLKQEEEDSQRIGLKRKANDQLNHRSSKDNIHFRLNYEKYSIHIRNTLIINAAKERFNSGAAQVMEALLKATEPNQKRLTDVRTEPISIANIVMELSDDDGLESGLILPVDVRKPSATTCVKDYLGLLSSADNPTLAGKRAAFTSFLNSKVQVEFELIHRRLRQRVLEAITLEKHGTAGVRIVRLLLETGKMDEKQISKVVMMAPKDVRPLLTALSMDSLVSIQEVPKSADRNPTRTFYLWYVDLRKAYSVLLVNLYKTLYNISSRRQDEREGPEVKAVLDKRERVDVSQDEALLTRLEKGLLKEWEDKDEKMAVLEMRVEECIFILRDLGVFGDSDE</sequence>
<comment type="function">
    <text evidence="8 9">DNA-dependent RNA polymerase catalyzes the transcription of DNA into RNA using the four ribonucleoside triphosphates as substrates. Specific core component of RNA polymerase III which synthesizes small RNAs, such as 5S rRNA and tRNAs.</text>
</comment>
<dbReference type="GO" id="GO:0003697">
    <property type="term" value="F:single-stranded DNA binding"/>
    <property type="evidence" value="ECO:0007669"/>
    <property type="project" value="UniProtKB-UniRule"/>
</dbReference>
<dbReference type="InterPro" id="IPR036390">
    <property type="entry name" value="WH_DNA-bd_sf"/>
</dbReference>
<dbReference type="FunCoup" id="A0A0C2XKI8">
    <property type="interactions" value="731"/>
</dbReference>
<evidence type="ECO:0000256" key="6">
    <source>
        <dbReference type="ARBA" id="ARBA00023163"/>
    </source>
</evidence>
<comment type="subunit">
    <text evidence="3 9">Component of the RNA polymerase III (Pol III) complex consisting of 17 subunits.</text>
</comment>
<dbReference type="PANTHER" id="PTHR12949:SF0">
    <property type="entry name" value="DNA-DIRECTED RNA POLYMERASE III SUBUNIT RPC3"/>
    <property type="match status" value="1"/>
</dbReference>
<dbReference type="Gene3D" id="1.10.10.10">
    <property type="entry name" value="Winged helix-like DNA-binding domain superfamily/Winged helix DNA-binding domain"/>
    <property type="match status" value="4"/>
</dbReference>
<dbReference type="InterPro" id="IPR013197">
    <property type="entry name" value="RNA_pol_III_RPC82-rel_HTH"/>
</dbReference>
<keyword evidence="6 9" id="KW-0804">Transcription</keyword>
<evidence type="ECO:0000313" key="11">
    <source>
        <dbReference type="EMBL" id="KIL69573.1"/>
    </source>
</evidence>
<evidence type="ECO:0000256" key="8">
    <source>
        <dbReference type="ARBA" id="ARBA00025127"/>
    </source>
</evidence>
<dbReference type="EMBL" id="KN818225">
    <property type="protein sequence ID" value="KIL69573.1"/>
    <property type="molecule type" value="Genomic_DNA"/>
</dbReference>
<dbReference type="GO" id="GO:0005666">
    <property type="term" value="C:RNA polymerase III complex"/>
    <property type="evidence" value="ECO:0007669"/>
    <property type="project" value="UniProtKB-UniRule"/>
</dbReference>
<dbReference type="AlphaFoldDB" id="A0A0C2XKI8"/>
<keyword evidence="5 9" id="KW-0240">DNA-directed RNA polymerase</keyword>
<evidence type="ECO:0000256" key="2">
    <source>
        <dbReference type="ARBA" id="ARBA00006835"/>
    </source>
</evidence>
<dbReference type="STRING" id="946122.A0A0C2XKI8"/>
<dbReference type="InterPro" id="IPR055207">
    <property type="entry name" value="POLR3C_WHD"/>
</dbReference>
<reference evidence="11 12" key="1">
    <citation type="submission" date="2014-04" db="EMBL/GenBank/DDBJ databases">
        <title>Evolutionary Origins and Diversification of the Mycorrhizal Mutualists.</title>
        <authorList>
            <consortium name="DOE Joint Genome Institute"/>
            <consortium name="Mycorrhizal Genomics Consortium"/>
            <person name="Kohler A."/>
            <person name="Kuo A."/>
            <person name="Nagy L.G."/>
            <person name="Floudas D."/>
            <person name="Copeland A."/>
            <person name="Barry K.W."/>
            <person name="Cichocki N."/>
            <person name="Veneault-Fourrey C."/>
            <person name="LaButti K."/>
            <person name="Lindquist E.A."/>
            <person name="Lipzen A."/>
            <person name="Lundell T."/>
            <person name="Morin E."/>
            <person name="Murat C."/>
            <person name="Riley R."/>
            <person name="Ohm R."/>
            <person name="Sun H."/>
            <person name="Tunlid A."/>
            <person name="Henrissat B."/>
            <person name="Grigoriev I.V."/>
            <person name="Hibbett D.S."/>
            <person name="Martin F."/>
        </authorList>
    </citation>
    <scope>NUCLEOTIDE SEQUENCE [LARGE SCALE GENOMIC DNA]</scope>
    <source>
        <strain evidence="11 12">Koide BX008</strain>
    </source>
</reference>
<dbReference type="InterPro" id="IPR036388">
    <property type="entry name" value="WH-like_DNA-bd_sf"/>
</dbReference>
<proteinExistence type="inferred from homology"/>
<dbReference type="Pfam" id="PF22536">
    <property type="entry name" value="WHD_POLR3C"/>
    <property type="match status" value="1"/>
</dbReference>
<evidence type="ECO:0000256" key="1">
    <source>
        <dbReference type="ARBA" id="ARBA00004123"/>
    </source>
</evidence>
<keyword evidence="7 9" id="KW-0539">Nucleus</keyword>